<proteinExistence type="predicted"/>
<dbReference type="NCBIfam" id="TIGR04294">
    <property type="entry name" value="pre_pil_HX9DG"/>
    <property type="match status" value="1"/>
</dbReference>
<feature type="non-terminal residue" evidence="2">
    <location>
        <position position="1"/>
    </location>
</feature>
<gene>
    <name evidence="2" type="ORF">METZ01_LOCUS512933</name>
</gene>
<name>A0A383ETV7_9ZZZZ</name>
<organism evidence="2">
    <name type="scientific">marine metagenome</name>
    <dbReference type="NCBI Taxonomy" id="408172"/>
    <lineage>
        <taxon>unclassified sequences</taxon>
        <taxon>metagenomes</taxon>
        <taxon>ecological metagenomes</taxon>
    </lineage>
</organism>
<dbReference type="InterPro" id="IPR027558">
    <property type="entry name" value="Pre_pil_HX9DG_C"/>
</dbReference>
<evidence type="ECO:0000313" key="2">
    <source>
        <dbReference type="EMBL" id="SVE60079.1"/>
    </source>
</evidence>
<dbReference type="EMBL" id="UINC01228669">
    <property type="protein sequence ID" value="SVE60079.1"/>
    <property type="molecule type" value="Genomic_DNA"/>
</dbReference>
<reference evidence="2" key="1">
    <citation type="submission" date="2018-05" db="EMBL/GenBank/DDBJ databases">
        <authorList>
            <person name="Lanie J.A."/>
            <person name="Ng W.-L."/>
            <person name="Kazmierczak K.M."/>
            <person name="Andrzejewski T.M."/>
            <person name="Davidsen T.M."/>
            <person name="Wayne K.J."/>
            <person name="Tettelin H."/>
            <person name="Glass J.I."/>
            <person name="Rusch D."/>
            <person name="Podicherti R."/>
            <person name="Tsui H.-C.T."/>
            <person name="Winkler M.E."/>
        </authorList>
    </citation>
    <scope>NUCLEOTIDE SEQUENCE</scope>
</reference>
<accession>A0A383ETV7</accession>
<dbReference type="AlphaFoldDB" id="A0A383ETV7"/>
<evidence type="ECO:0000259" key="1">
    <source>
        <dbReference type="Pfam" id="PF07596"/>
    </source>
</evidence>
<sequence length="139" mass="14117">TDGLSNTIMFGEVGGTANVAAGNDKYDDDADICGLWVAGGGGANGNNAAARYTRQNATLNKGQEHGFGSAHQGIVGFLMADGATTFLSESINFNSNGLGGQNHGTANMTTVLAAVNSPERGVLQKLSCRNDGNPASIPE</sequence>
<feature type="domain" description="DUF1559" evidence="1">
    <location>
        <begin position="1"/>
        <end position="93"/>
    </location>
</feature>
<dbReference type="Pfam" id="PF07596">
    <property type="entry name" value="SBP_bac_10"/>
    <property type="match status" value="1"/>
</dbReference>
<protein>
    <recommendedName>
        <fullName evidence="1">DUF1559 domain-containing protein</fullName>
    </recommendedName>
</protein>
<dbReference type="InterPro" id="IPR011453">
    <property type="entry name" value="DUF1559"/>
</dbReference>